<dbReference type="PANTHER" id="PTHR30041:SF4">
    <property type="entry name" value="ARSENATE REDUCTASE"/>
    <property type="match status" value="1"/>
</dbReference>
<protein>
    <recommendedName>
        <fullName evidence="4">Arsenate reductase</fullName>
        <ecNumber evidence="4">1.20.4.1</ecNumber>
    </recommendedName>
</protein>
<dbReference type="PANTHER" id="PTHR30041">
    <property type="entry name" value="ARSENATE REDUCTASE"/>
    <property type="match status" value="1"/>
</dbReference>
<proteinExistence type="inferred from homology"/>
<dbReference type="InterPro" id="IPR036249">
    <property type="entry name" value="Thioredoxin-like_sf"/>
</dbReference>
<dbReference type="STRING" id="218672.SAMN04489759_102565"/>
<dbReference type="EC" id="1.20.4.1" evidence="4"/>
<sequence length="113" mass="12500">MITLWHNPRCSKSRQTLALIEDAGVPVTLRRYLDDAPSRDEILAARDALGLGAVEIMRTGEKVFKDLSLSKDSPEDTLLDAMAAHPILIERPIAFRDTRAVIGRPPEAVRALL</sequence>
<accession>A0A1G7MHE4</accession>
<comment type="similarity">
    <text evidence="1 3 4">Belongs to the ArsC family.</text>
</comment>
<organism evidence="5 6">
    <name type="scientific">Sulfitobacter delicatus</name>
    <dbReference type="NCBI Taxonomy" id="218672"/>
    <lineage>
        <taxon>Bacteria</taxon>
        <taxon>Pseudomonadati</taxon>
        <taxon>Pseudomonadota</taxon>
        <taxon>Alphaproteobacteria</taxon>
        <taxon>Rhodobacterales</taxon>
        <taxon>Roseobacteraceae</taxon>
        <taxon>Sulfitobacter</taxon>
    </lineage>
</organism>
<dbReference type="CDD" id="cd03034">
    <property type="entry name" value="ArsC_ArsC"/>
    <property type="match status" value="1"/>
</dbReference>
<dbReference type="Proteomes" id="UP000199399">
    <property type="component" value="Unassembled WGS sequence"/>
</dbReference>
<dbReference type="GO" id="GO:0008794">
    <property type="term" value="F:arsenate reductase (glutaredoxin) activity"/>
    <property type="evidence" value="ECO:0007669"/>
    <property type="project" value="UniProtKB-UniRule"/>
</dbReference>
<dbReference type="EMBL" id="FNBP01000002">
    <property type="protein sequence ID" value="SDF61155.1"/>
    <property type="molecule type" value="Genomic_DNA"/>
</dbReference>
<comment type="catalytic activity">
    <reaction evidence="4">
        <text>[glutaredoxin]-dithiol + arsenate + glutathione + H(+) = glutathionyl-S-S-[glutaredoxin] + arsenite + H2O</text>
        <dbReference type="Rhea" id="RHEA:22016"/>
        <dbReference type="Rhea" id="RHEA-COMP:10729"/>
        <dbReference type="Rhea" id="RHEA-COMP:17668"/>
        <dbReference type="ChEBI" id="CHEBI:15377"/>
        <dbReference type="ChEBI" id="CHEBI:15378"/>
        <dbReference type="ChEBI" id="CHEBI:29242"/>
        <dbReference type="ChEBI" id="CHEBI:29950"/>
        <dbReference type="ChEBI" id="CHEBI:48597"/>
        <dbReference type="ChEBI" id="CHEBI:57925"/>
        <dbReference type="ChEBI" id="CHEBI:146199"/>
        <dbReference type="EC" id="1.20.4.1"/>
    </reaction>
</comment>
<dbReference type="Gene3D" id="3.40.30.10">
    <property type="entry name" value="Glutaredoxin"/>
    <property type="match status" value="1"/>
</dbReference>
<name>A0A1G7MHE4_9RHOB</name>
<dbReference type="RefSeq" id="WP_093740155.1">
    <property type="nucleotide sequence ID" value="NZ_FNBP01000002.1"/>
</dbReference>
<keyword evidence="6" id="KW-1185">Reference proteome</keyword>
<dbReference type="Pfam" id="PF03960">
    <property type="entry name" value="ArsC"/>
    <property type="match status" value="1"/>
</dbReference>
<evidence type="ECO:0000256" key="2">
    <source>
        <dbReference type="ARBA" id="ARBA00023002"/>
    </source>
</evidence>
<dbReference type="NCBIfam" id="TIGR00014">
    <property type="entry name" value="arsC"/>
    <property type="match status" value="1"/>
</dbReference>
<evidence type="ECO:0000313" key="6">
    <source>
        <dbReference type="Proteomes" id="UP000199399"/>
    </source>
</evidence>
<keyword evidence="2 4" id="KW-0560">Oxidoreductase</keyword>
<dbReference type="SUPFAM" id="SSF52833">
    <property type="entry name" value="Thioredoxin-like"/>
    <property type="match status" value="1"/>
</dbReference>
<evidence type="ECO:0000256" key="3">
    <source>
        <dbReference type="PROSITE-ProRule" id="PRU01282"/>
    </source>
</evidence>
<evidence type="ECO:0000256" key="4">
    <source>
        <dbReference type="RuleBase" id="RU362029"/>
    </source>
</evidence>
<evidence type="ECO:0000313" key="5">
    <source>
        <dbReference type="EMBL" id="SDF61155.1"/>
    </source>
</evidence>
<reference evidence="6" key="1">
    <citation type="submission" date="2016-10" db="EMBL/GenBank/DDBJ databases">
        <authorList>
            <person name="Varghese N."/>
            <person name="Submissions S."/>
        </authorList>
    </citation>
    <scope>NUCLEOTIDE SEQUENCE [LARGE SCALE GENOMIC DNA]</scope>
    <source>
        <strain evidence="6">DSM 16477</strain>
    </source>
</reference>
<dbReference type="InterPro" id="IPR006660">
    <property type="entry name" value="Arsenate_reductase-like"/>
</dbReference>
<gene>
    <name evidence="5" type="ORF">SAMN04489759_102565</name>
</gene>
<dbReference type="AlphaFoldDB" id="A0A1G7MHE4"/>
<dbReference type="PROSITE" id="PS51353">
    <property type="entry name" value="ARSC"/>
    <property type="match status" value="1"/>
</dbReference>
<evidence type="ECO:0000256" key="1">
    <source>
        <dbReference type="ARBA" id="ARBA00007198"/>
    </source>
</evidence>
<dbReference type="OrthoDB" id="9790554at2"/>
<dbReference type="InterPro" id="IPR006659">
    <property type="entry name" value="Arsenate_reductase"/>
</dbReference>